<comment type="caution">
    <text evidence="2">The sequence shown here is derived from an EMBL/GenBank/DDBJ whole genome shotgun (WGS) entry which is preliminary data.</text>
</comment>
<dbReference type="AlphaFoldDB" id="A0A2M7WRH0"/>
<protein>
    <recommendedName>
        <fullName evidence="4">Baseplate protein J-like domain-containing protein</fullName>
    </recommendedName>
</protein>
<evidence type="ECO:0008006" key="4">
    <source>
        <dbReference type="Google" id="ProtNLM"/>
    </source>
</evidence>
<keyword evidence="1" id="KW-1133">Transmembrane helix</keyword>
<sequence>MPKNIEDMIVPERRRSIRNIPIPEGRRKTSGYSVPPPVYSAPSIPTVPPVPTPSEAKHYESDFHRNGARFPRMPRKGVWIAAGISILILLFAILSIFNGATFAYVPKSIDISFNKDAYTAEKSGEGKLLYSVIKLSEDKGLKVSASGEEQVSRKASGVIVVYNTTNKTQKFRSTTRFKTPEGNVYQVPDAIVVPAQKGSEPGSLEVTVFAEFPGAESNIGLADFTLPGLSGTSLASAVYARSKTEMTGGFVGVERVVSEKDKTRVTNDLQTTLKEGLISEAKAQAPEGFVLFPSLSSITFEELPQTEADKNSTTLNMRANLYGVMFKENDLSTHLTAKKADLAVGDTIDIVGLESLELAFTDTAPEDLLLSDKIDFSVSGVAKALWVIDETALRADLVGKHKRDIPSILNNYPNIESVNATIRPFWKGSFPDNSKDIVIKKLDVK</sequence>
<reference evidence="3" key="1">
    <citation type="submission" date="2017-09" db="EMBL/GenBank/DDBJ databases">
        <title>Depth-based differentiation of microbial function through sediment-hosted aquifers and enrichment of novel symbionts in the deep terrestrial subsurface.</title>
        <authorList>
            <person name="Probst A.J."/>
            <person name="Ladd B."/>
            <person name="Jarett J.K."/>
            <person name="Geller-Mcgrath D.E."/>
            <person name="Sieber C.M.K."/>
            <person name="Emerson J.B."/>
            <person name="Anantharaman K."/>
            <person name="Thomas B.C."/>
            <person name="Malmstrom R."/>
            <person name="Stieglmeier M."/>
            <person name="Klingl A."/>
            <person name="Woyke T."/>
            <person name="Ryan C.M."/>
            <person name="Banfield J.F."/>
        </authorList>
    </citation>
    <scope>NUCLEOTIDE SEQUENCE [LARGE SCALE GENOMIC DNA]</scope>
</reference>
<keyword evidence="1" id="KW-0812">Transmembrane</keyword>
<feature type="transmembrane region" description="Helical" evidence="1">
    <location>
        <begin position="78"/>
        <end position="105"/>
    </location>
</feature>
<dbReference type="EMBL" id="PFXF01000026">
    <property type="protein sequence ID" value="PJA32597.1"/>
    <property type="molecule type" value="Genomic_DNA"/>
</dbReference>
<gene>
    <name evidence="2" type="ORF">CO185_02375</name>
</gene>
<evidence type="ECO:0000256" key="1">
    <source>
        <dbReference type="SAM" id="Phobius"/>
    </source>
</evidence>
<name>A0A2M7WRH0_9BACT</name>
<organism evidence="2 3">
    <name type="scientific">Candidatus Zambryskibacteria bacterium CG_4_9_14_3_um_filter_42_15</name>
    <dbReference type="NCBI Taxonomy" id="1975112"/>
    <lineage>
        <taxon>Bacteria</taxon>
        <taxon>Candidatus Zambryskiibacteriota</taxon>
    </lineage>
</organism>
<proteinExistence type="predicted"/>
<evidence type="ECO:0000313" key="3">
    <source>
        <dbReference type="Proteomes" id="UP000230758"/>
    </source>
</evidence>
<dbReference type="Proteomes" id="UP000230758">
    <property type="component" value="Unassembled WGS sequence"/>
</dbReference>
<keyword evidence="1" id="KW-0472">Membrane</keyword>
<evidence type="ECO:0000313" key="2">
    <source>
        <dbReference type="EMBL" id="PJA32597.1"/>
    </source>
</evidence>
<accession>A0A2M7WRH0</accession>